<protein>
    <submittedName>
        <fullName evidence="1">Uncharacterized protein</fullName>
    </submittedName>
</protein>
<dbReference type="Proteomes" id="UP000028643">
    <property type="component" value="Unassembled WGS sequence"/>
</dbReference>
<proteinExistence type="predicted"/>
<accession>A0A085UKZ4</accession>
<organism evidence="1 2">
    <name type="scientific">Pseudomonas syringae</name>
    <dbReference type="NCBI Taxonomy" id="317"/>
    <lineage>
        <taxon>Bacteria</taxon>
        <taxon>Pseudomonadati</taxon>
        <taxon>Pseudomonadota</taxon>
        <taxon>Gammaproteobacteria</taxon>
        <taxon>Pseudomonadales</taxon>
        <taxon>Pseudomonadaceae</taxon>
        <taxon>Pseudomonas</taxon>
    </lineage>
</organism>
<sequence length="114" mass="12489">MAAHGRLSADVTGCFGSILLKKSVSQTARIRIDENVFFVRCCVESESANTSAPFLDFDLRRGFFCGKNQARLFQQNRSKGAGGGDNTDRPPERQLVKFIGNDFATCSAHDGQII</sequence>
<reference evidence="1 2" key="1">
    <citation type="submission" date="2014-07" db="EMBL/GenBank/DDBJ databases">
        <title>Draft Genome Sequences of Environmental Pseudomonas syringae strains.</title>
        <authorList>
            <person name="Baltrus D.A."/>
            <person name="Berge O."/>
            <person name="Morris C."/>
        </authorList>
    </citation>
    <scope>NUCLEOTIDE SEQUENCE [LARGE SCALE GENOMIC DNA]</scope>
    <source>
        <strain evidence="1 2">CEB003</strain>
    </source>
</reference>
<dbReference type="PATRIC" id="fig|317.174.peg.6294"/>
<comment type="caution">
    <text evidence="1">The sequence shown here is derived from an EMBL/GenBank/DDBJ whole genome shotgun (WGS) entry which is preliminary data.</text>
</comment>
<name>A0A085UKZ4_PSESX</name>
<dbReference type="EMBL" id="JPQT01000183">
    <property type="protein sequence ID" value="KFE43857.1"/>
    <property type="molecule type" value="Genomic_DNA"/>
</dbReference>
<evidence type="ECO:0000313" key="1">
    <source>
        <dbReference type="EMBL" id="KFE43857.1"/>
    </source>
</evidence>
<gene>
    <name evidence="1" type="ORF">IV02_30855</name>
</gene>
<evidence type="ECO:0000313" key="2">
    <source>
        <dbReference type="Proteomes" id="UP000028643"/>
    </source>
</evidence>
<dbReference type="AlphaFoldDB" id="A0A085UKZ4"/>